<reference evidence="2" key="1">
    <citation type="journal article" date="2014" name="Int. J. Syst. Evol. Microbiol.">
        <title>Complete genome sequence of Corynebacterium casei LMG S-19264T (=DSM 44701T), isolated from a smear-ripened cheese.</title>
        <authorList>
            <consortium name="US DOE Joint Genome Institute (JGI-PGF)"/>
            <person name="Walter F."/>
            <person name="Albersmeier A."/>
            <person name="Kalinowski J."/>
            <person name="Ruckert C."/>
        </authorList>
    </citation>
    <scope>NUCLEOTIDE SEQUENCE</scope>
    <source>
        <strain evidence="2">CGMCC 1.15178</strain>
    </source>
</reference>
<sequence>MIEKRLSAKKESPGTGEVSSRRTTGLCFLKKFVSASKERA</sequence>
<organism evidence="2 3">
    <name type="scientific">Paenibacillus nasutitermitis</name>
    <dbReference type="NCBI Taxonomy" id="1652958"/>
    <lineage>
        <taxon>Bacteria</taxon>
        <taxon>Bacillati</taxon>
        <taxon>Bacillota</taxon>
        <taxon>Bacilli</taxon>
        <taxon>Bacillales</taxon>
        <taxon>Paenibacillaceae</taxon>
        <taxon>Paenibacillus</taxon>
    </lineage>
</organism>
<proteinExistence type="predicted"/>
<comment type="caution">
    <text evidence="2">The sequence shown here is derived from an EMBL/GenBank/DDBJ whole genome shotgun (WGS) entry which is preliminary data.</text>
</comment>
<evidence type="ECO:0000313" key="3">
    <source>
        <dbReference type="Proteomes" id="UP000612456"/>
    </source>
</evidence>
<name>A0A916ZB73_9BACL</name>
<feature type="compositionally biased region" description="Basic and acidic residues" evidence="1">
    <location>
        <begin position="1"/>
        <end position="12"/>
    </location>
</feature>
<gene>
    <name evidence="2" type="ORF">GCM10010911_49940</name>
</gene>
<evidence type="ECO:0000313" key="2">
    <source>
        <dbReference type="EMBL" id="GGD85559.1"/>
    </source>
</evidence>
<evidence type="ECO:0000256" key="1">
    <source>
        <dbReference type="SAM" id="MobiDB-lite"/>
    </source>
</evidence>
<reference evidence="2" key="2">
    <citation type="submission" date="2020-09" db="EMBL/GenBank/DDBJ databases">
        <authorList>
            <person name="Sun Q."/>
            <person name="Zhou Y."/>
        </authorList>
    </citation>
    <scope>NUCLEOTIDE SEQUENCE</scope>
    <source>
        <strain evidence="2">CGMCC 1.15178</strain>
    </source>
</reference>
<dbReference type="EMBL" id="BMHP01000004">
    <property type="protein sequence ID" value="GGD85559.1"/>
    <property type="molecule type" value="Genomic_DNA"/>
</dbReference>
<feature type="region of interest" description="Disordered" evidence="1">
    <location>
        <begin position="1"/>
        <end position="20"/>
    </location>
</feature>
<keyword evidence="3" id="KW-1185">Reference proteome</keyword>
<accession>A0A916ZB73</accession>
<dbReference type="AlphaFoldDB" id="A0A916ZB73"/>
<protein>
    <submittedName>
        <fullName evidence="2">Uncharacterized protein</fullName>
    </submittedName>
</protein>
<dbReference type="Proteomes" id="UP000612456">
    <property type="component" value="Unassembled WGS sequence"/>
</dbReference>